<organism evidence="1 2">
    <name type="scientific">Paenibacillus mesotrionivorans</name>
    <dbReference type="NCBI Taxonomy" id="3160968"/>
    <lineage>
        <taxon>Bacteria</taxon>
        <taxon>Bacillati</taxon>
        <taxon>Bacillota</taxon>
        <taxon>Bacilli</taxon>
        <taxon>Bacillales</taxon>
        <taxon>Paenibacillaceae</taxon>
        <taxon>Paenibacillus</taxon>
    </lineage>
</organism>
<sequence>MKAAALISSIATGLLMLNTMICGLWIKANDITDPGSLNFHVNSGIASVVFSFITLFLVIRLLFRLKKEG</sequence>
<protein>
    <submittedName>
        <fullName evidence="1">Uncharacterized protein</fullName>
    </submittedName>
</protein>
<dbReference type="EMBL" id="JBJURJ010000013">
    <property type="protein sequence ID" value="MFM9330593.1"/>
    <property type="molecule type" value="Genomic_DNA"/>
</dbReference>
<proteinExistence type="predicted"/>
<gene>
    <name evidence="1" type="ORF">ACI1P1_20025</name>
</gene>
<accession>A0ACC7P0W9</accession>
<dbReference type="Proteomes" id="UP001631969">
    <property type="component" value="Unassembled WGS sequence"/>
</dbReference>
<evidence type="ECO:0000313" key="1">
    <source>
        <dbReference type="EMBL" id="MFM9330593.1"/>
    </source>
</evidence>
<keyword evidence="2" id="KW-1185">Reference proteome</keyword>
<name>A0ACC7P0W9_9BACL</name>
<evidence type="ECO:0000313" key="2">
    <source>
        <dbReference type="Proteomes" id="UP001631969"/>
    </source>
</evidence>
<comment type="caution">
    <text evidence="1">The sequence shown here is derived from an EMBL/GenBank/DDBJ whole genome shotgun (WGS) entry which is preliminary data.</text>
</comment>
<reference evidence="1" key="1">
    <citation type="submission" date="2024-12" db="EMBL/GenBank/DDBJ databases">
        <authorList>
            <person name="Wu N."/>
        </authorList>
    </citation>
    <scope>NUCLEOTIDE SEQUENCE</scope>
    <source>
        <strain evidence="1">P15</strain>
    </source>
</reference>